<dbReference type="CDD" id="cd04301">
    <property type="entry name" value="NAT_SF"/>
    <property type="match status" value="1"/>
</dbReference>
<sequence length="287" mass="32427">MYRLRENLAQDMIHAFLHQKGIQPEAYESSLCLLEENSLQGVILYENSSWESQLFRKNIINVKLAAANSTGQLKRLFQEFYAARRAAGTDFIFIKIPAEDIGAMQVVQQLPNAYFVGSLLKLVSPVRVYNSTPPFEITEAGPGDTEAISRLARDAFTKSRYYQDPRLSYESANRLFEEWARNNAEGRASLQFAATYKGETVGFVQGLSKGDEFVLDLMAVKPGFEGKGAGFHLAAHVIEQSLRFQHKTVSAGTQLHNVRAIRLYERMGFKADASYYYYHVWPGKEAD</sequence>
<evidence type="ECO:0000256" key="2">
    <source>
        <dbReference type="ARBA" id="ARBA00023315"/>
    </source>
</evidence>
<dbReference type="PROSITE" id="PS51186">
    <property type="entry name" value="GNAT"/>
    <property type="match status" value="1"/>
</dbReference>
<proteinExistence type="predicted"/>
<dbReference type="Gene3D" id="3.40.630.30">
    <property type="match status" value="1"/>
</dbReference>
<dbReference type="InterPro" id="IPR050832">
    <property type="entry name" value="Bact_Acetyltransf"/>
</dbReference>
<evidence type="ECO:0000313" key="4">
    <source>
        <dbReference type="Proteomes" id="UP000587477"/>
    </source>
</evidence>
<name>A0A2J0XCY8_BACVE</name>
<dbReference type="AlphaFoldDB" id="A0A2J0XCY8"/>
<dbReference type="RefSeq" id="WP_017418668.1">
    <property type="nucleotide sequence ID" value="NZ_AP024501.1"/>
</dbReference>
<dbReference type="SUPFAM" id="SSF55729">
    <property type="entry name" value="Acyl-CoA N-acyltransferases (Nat)"/>
    <property type="match status" value="1"/>
</dbReference>
<dbReference type="GO" id="GO:0016747">
    <property type="term" value="F:acyltransferase activity, transferring groups other than amino-acyl groups"/>
    <property type="evidence" value="ECO:0007669"/>
    <property type="project" value="InterPro"/>
</dbReference>
<dbReference type="PANTHER" id="PTHR43877">
    <property type="entry name" value="AMINOALKYLPHOSPHONATE N-ACETYLTRANSFERASE-RELATED-RELATED"/>
    <property type="match status" value="1"/>
</dbReference>
<dbReference type="InterPro" id="IPR016181">
    <property type="entry name" value="Acyl_CoA_acyltransferase"/>
</dbReference>
<dbReference type="EC" id="2.3.1.210" evidence="3"/>
<evidence type="ECO:0000313" key="3">
    <source>
        <dbReference type="EMBL" id="QOY27003.1"/>
    </source>
</evidence>
<dbReference type="InterPro" id="IPR000182">
    <property type="entry name" value="GNAT_dom"/>
</dbReference>
<keyword evidence="1 3" id="KW-0808">Transferase</keyword>
<keyword evidence="2 3" id="KW-0012">Acyltransferase</keyword>
<evidence type="ECO:0000256" key="1">
    <source>
        <dbReference type="ARBA" id="ARBA00022679"/>
    </source>
</evidence>
<gene>
    <name evidence="3" type="primary">wecD_1</name>
    <name evidence="3" type="ORF">BACVE_002014</name>
</gene>
<dbReference type="EMBL" id="CP063687">
    <property type="protein sequence ID" value="QOY27003.1"/>
    <property type="molecule type" value="Genomic_DNA"/>
</dbReference>
<protein>
    <submittedName>
        <fullName evidence="3">dTDP-fucosamine acetyltransferase</fullName>
        <ecNumber evidence="3">2.3.1.210</ecNumber>
    </submittedName>
</protein>
<accession>A0A2J0XCY8</accession>
<dbReference type="Pfam" id="PF00583">
    <property type="entry name" value="Acetyltransf_1"/>
    <property type="match status" value="1"/>
</dbReference>
<accession>A0A2D3DTU0</accession>
<reference evidence="4" key="1">
    <citation type="submission" date="2020-10" db="EMBL/GenBank/DDBJ databases">
        <title>Complete genome sequence of Bacillus velezensis NST6.</title>
        <authorList>
            <person name="Choi J."/>
        </authorList>
    </citation>
    <scope>NUCLEOTIDE SEQUENCE [LARGE SCALE GENOMIC DNA]</scope>
    <source>
        <strain evidence="4">NST6</strain>
    </source>
</reference>
<organism evidence="3 4">
    <name type="scientific">Bacillus velezensis</name>
    <dbReference type="NCBI Taxonomy" id="492670"/>
    <lineage>
        <taxon>Bacteria</taxon>
        <taxon>Bacillati</taxon>
        <taxon>Bacillota</taxon>
        <taxon>Bacilli</taxon>
        <taxon>Bacillales</taxon>
        <taxon>Bacillaceae</taxon>
        <taxon>Bacillus</taxon>
        <taxon>Bacillus amyloliquefaciens group</taxon>
    </lineage>
</organism>
<dbReference type="Proteomes" id="UP000587477">
    <property type="component" value="Chromosome"/>
</dbReference>
<dbReference type="PANTHER" id="PTHR43877:SF2">
    <property type="entry name" value="AMINOALKYLPHOSPHONATE N-ACETYLTRANSFERASE-RELATED"/>
    <property type="match status" value="1"/>
</dbReference>
<dbReference type="STRING" id="1449088.AJ82_19825"/>